<accession>A0AAP1QWJ4</accession>
<evidence type="ECO:0000313" key="1">
    <source>
        <dbReference type="EMBL" id="MBE0329998.1"/>
    </source>
</evidence>
<comment type="caution">
    <text evidence="1">The sequence shown here is derived from an EMBL/GenBank/DDBJ whole genome shotgun (WGS) entry which is preliminary data.</text>
</comment>
<proteinExistence type="predicted"/>
<dbReference type="RefSeq" id="WP_069122429.1">
    <property type="nucleotide sequence ID" value="NZ_JACXKJ010000003.1"/>
</dbReference>
<organism evidence="1 2">
    <name type="scientific">Acinetobacter baumannii</name>
    <dbReference type="NCBI Taxonomy" id="470"/>
    <lineage>
        <taxon>Bacteria</taxon>
        <taxon>Pseudomonadati</taxon>
        <taxon>Pseudomonadota</taxon>
        <taxon>Gammaproteobacteria</taxon>
        <taxon>Moraxellales</taxon>
        <taxon>Moraxellaceae</taxon>
        <taxon>Acinetobacter</taxon>
        <taxon>Acinetobacter calcoaceticus/baumannii complex</taxon>
    </lineage>
</organism>
<dbReference type="AlphaFoldDB" id="A0AAP1QWJ4"/>
<reference evidence="1" key="1">
    <citation type="submission" date="2020-09" db="EMBL/GenBank/DDBJ databases">
        <title>Distribution of Beta-Lactamase Producing Gram-Negative Bacterial Isolates in Isabela River of Santo Domingo, Dominican Republic.</title>
        <authorList>
            <person name="Calderon V."/>
            <person name="Bonnelly R."/>
            <person name="Del Rosario C."/>
            <person name="Duarte A."/>
            <person name="Barauna R."/>
            <person name="Juca Ramos R.T."/>
            <person name="Perdomo O.P."/>
            <person name="Rodriguez De Francisco L.E."/>
            <person name="Franco De Los Santos E.F."/>
        </authorList>
    </citation>
    <scope>NUCLEOTIDE SEQUENCE</scope>
    <source>
        <strain evidence="1">INTEC_BI15</strain>
    </source>
</reference>
<dbReference type="EMBL" id="JACZEI010000004">
    <property type="protein sequence ID" value="MBE0329998.1"/>
    <property type="molecule type" value="Genomic_DNA"/>
</dbReference>
<evidence type="ECO:0000313" key="2">
    <source>
        <dbReference type="Proteomes" id="UP000655940"/>
    </source>
</evidence>
<gene>
    <name evidence="1" type="ORF">IHV20_07500</name>
</gene>
<protein>
    <submittedName>
        <fullName evidence="1">Uncharacterized protein</fullName>
    </submittedName>
</protein>
<sequence length="267" mass="30655">MDTIQNDLNKLYSQFISIDDLIGLLEEIQPNSNKESIIHWLIHKTELLEKTKYLLFVNDCEIVEYSPNNQFNLPSPIDVLHKLKETSFCISGYSEMVGFAKQRLLIELKANNLPITDEMIQASIPYLPLSVTKAESKEMSYISEVIKDIQYFKNDNIKIDSQDQNAWIGKLPPKLQATINAHHKINILGHYAGERSKAKKVKIFLEDHYPMYTNSFLNKVITTLINSTIDDLLAGEEIAQSDNKVADEIRNLGFKEHFNKAKKLKVE</sequence>
<dbReference type="Proteomes" id="UP000655940">
    <property type="component" value="Unassembled WGS sequence"/>
</dbReference>
<name>A0AAP1QWJ4_ACIBA</name>